<name>A0A4Q0VDE3_CLOTA</name>
<sequence length="508" mass="59127">MDSSKTESVLIGNGLNIQIGGDDYLNKWIIVRLLARAKAGEYDELFMDNKGEPIVTGKDIVMLFNGMVTIANKARKNEYDQVVIESNKTDIIQALKDFKSRYTYKITSVEQIGMEDWFLILLLFLIEQSDILDQYESAKQGFERMILDSIYCGGEIQKLHSKMGKTARTYFKNFENIFTVNYDNNLEKITNAPVFHLHGDFFSKSISENPDNAYGYLRKQNGQNIEFSPRFEHCNCNAILDFSGKRKYELATNMTKAYMEFEDIKKMSKDDKNNYFSLLTQLPEEQREIIEIGIEKDLFLGHNYHFQDFEQLTGTLTIIGLAPQNDDHIFKCINKSNIENVIFYNYFGDKSDSEIAKEIKSISLGIDKPYTIKNIKEVWEKTNLHKPKNSTIYIEVLRNKKGSDFMMDFTNTIYGKNNVLIDDIVRQLKSIPKATEEIIYKMMHTEISKTRYHSTPQSEQELMQNFIDFGETLKVSSISPQALYFLYIIKQQPNKKNRTKAKKKKRKR</sequence>
<organism evidence="1 2">
    <name type="scientific">Clostridium tetani</name>
    <dbReference type="NCBI Taxonomy" id="1513"/>
    <lineage>
        <taxon>Bacteria</taxon>
        <taxon>Bacillati</taxon>
        <taxon>Bacillota</taxon>
        <taxon>Clostridia</taxon>
        <taxon>Eubacteriales</taxon>
        <taxon>Clostridiaceae</taxon>
        <taxon>Clostridium</taxon>
    </lineage>
</organism>
<dbReference type="EMBL" id="QMAP01000002">
    <property type="protein sequence ID" value="RXI49996.1"/>
    <property type="molecule type" value="Genomic_DNA"/>
</dbReference>
<proteinExistence type="predicted"/>
<dbReference type="RefSeq" id="WP_129029892.1">
    <property type="nucleotide sequence ID" value="NZ_AP026806.1"/>
</dbReference>
<evidence type="ECO:0000313" key="1">
    <source>
        <dbReference type="EMBL" id="RXI49996.1"/>
    </source>
</evidence>
<accession>A0A4Q0VDE3</accession>
<dbReference type="AlphaFoldDB" id="A0A4Q0VDE3"/>
<reference evidence="1 2" key="1">
    <citation type="submission" date="2018-06" db="EMBL/GenBank/DDBJ databases">
        <title>Genome conservation of Clostridium tetani.</title>
        <authorList>
            <person name="Bruggemann H."/>
            <person name="Popoff M.R."/>
        </authorList>
    </citation>
    <scope>NUCLEOTIDE SEQUENCE [LARGE SCALE GENOMIC DNA]</scope>
    <source>
        <strain evidence="1 2">2017.061</strain>
    </source>
</reference>
<comment type="caution">
    <text evidence="1">The sequence shown here is derived from an EMBL/GenBank/DDBJ whole genome shotgun (WGS) entry which is preliminary data.</text>
</comment>
<evidence type="ECO:0000313" key="2">
    <source>
        <dbReference type="Proteomes" id="UP000290921"/>
    </source>
</evidence>
<dbReference type="Proteomes" id="UP000290921">
    <property type="component" value="Unassembled WGS sequence"/>
</dbReference>
<gene>
    <name evidence="1" type="ORF">DP130_03185</name>
</gene>
<protein>
    <submittedName>
        <fullName evidence="1">Uncharacterized protein</fullName>
    </submittedName>
</protein>